<accession>A0A6A6RAL5</accession>
<feature type="region of interest" description="Disordered" evidence="1">
    <location>
        <begin position="151"/>
        <end position="186"/>
    </location>
</feature>
<organism evidence="2 3">
    <name type="scientific">Lophium mytilinum</name>
    <dbReference type="NCBI Taxonomy" id="390894"/>
    <lineage>
        <taxon>Eukaryota</taxon>
        <taxon>Fungi</taxon>
        <taxon>Dikarya</taxon>
        <taxon>Ascomycota</taxon>
        <taxon>Pezizomycotina</taxon>
        <taxon>Dothideomycetes</taxon>
        <taxon>Pleosporomycetidae</taxon>
        <taxon>Mytilinidiales</taxon>
        <taxon>Mytilinidiaceae</taxon>
        <taxon>Lophium</taxon>
    </lineage>
</organism>
<name>A0A6A6RAL5_9PEZI</name>
<protein>
    <submittedName>
        <fullName evidence="2">Uncharacterized protein</fullName>
    </submittedName>
</protein>
<keyword evidence="3" id="KW-1185">Reference proteome</keyword>
<sequence length="217" mass="24550">MLPSHGHVLEPESSAKRFAFGILHELERKRRMLGYISGLAYTNVLHPPQRSIRMRWLLRSPAELLHEIVETTLKRLDMPEDRLIPAMQYTCSCFKSKRAPMWSLKRIAKHFEVLERLEASREECLRLKDFDIPPDGFGLSSECGAQTILKSPESGSKGIEIGYSHDDPGAAEAENPEKTADRGSEKYAKRILDTALHMDVPPASMTISPICHNLDSR</sequence>
<feature type="compositionally biased region" description="Basic and acidic residues" evidence="1">
    <location>
        <begin position="175"/>
        <end position="186"/>
    </location>
</feature>
<reference evidence="2" key="1">
    <citation type="journal article" date="2020" name="Stud. Mycol.">
        <title>101 Dothideomycetes genomes: a test case for predicting lifestyles and emergence of pathogens.</title>
        <authorList>
            <person name="Haridas S."/>
            <person name="Albert R."/>
            <person name="Binder M."/>
            <person name="Bloem J."/>
            <person name="Labutti K."/>
            <person name="Salamov A."/>
            <person name="Andreopoulos B."/>
            <person name="Baker S."/>
            <person name="Barry K."/>
            <person name="Bills G."/>
            <person name="Bluhm B."/>
            <person name="Cannon C."/>
            <person name="Castanera R."/>
            <person name="Culley D."/>
            <person name="Daum C."/>
            <person name="Ezra D."/>
            <person name="Gonzalez J."/>
            <person name="Henrissat B."/>
            <person name="Kuo A."/>
            <person name="Liang C."/>
            <person name="Lipzen A."/>
            <person name="Lutzoni F."/>
            <person name="Magnuson J."/>
            <person name="Mondo S."/>
            <person name="Nolan M."/>
            <person name="Ohm R."/>
            <person name="Pangilinan J."/>
            <person name="Park H.-J."/>
            <person name="Ramirez L."/>
            <person name="Alfaro M."/>
            <person name="Sun H."/>
            <person name="Tritt A."/>
            <person name="Yoshinaga Y."/>
            <person name="Zwiers L.-H."/>
            <person name="Turgeon B."/>
            <person name="Goodwin S."/>
            <person name="Spatafora J."/>
            <person name="Crous P."/>
            <person name="Grigoriev I."/>
        </authorList>
    </citation>
    <scope>NUCLEOTIDE SEQUENCE</scope>
    <source>
        <strain evidence="2">CBS 269.34</strain>
    </source>
</reference>
<proteinExistence type="predicted"/>
<evidence type="ECO:0000313" key="3">
    <source>
        <dbReference type="Proteomes" id="UP000799750"/>
    </source>
</evidence>
<dbReference type="AlphaFoldDB" id="A0A6A6RAL5"/>
<dbReference type="Proteomes" id="UP000799750">
    <property type="component" value="Unassembled WGS sequence"/>
</dbReference>
<evidence type="ECO:0000256" key="1">
    <source>
        <dbReference type="SAM" id="MobiDB-lite"/>
    </source>
</evidence>
<gene>
    <name evidence="2" type="ORF">BU16DRAFT_557240</name>
</gene>
<evidence type="ECO:0000313" key="2">
    <source>
        <dbReference type="EMBL" id="KAF2500793.1"/>
    </source>
</evidence>
<dbReference type="EMBL" id="MU004183">
    <property type="protein sequence ID" value="KAF2500793.1"/>
    <property type="molecule type" value="Genomic_DNA"/>
</dbReference>